<feature type="compositionally biased region" description="Basic residues" evidence="1">
    <location>
        <begin position="795"/>
        <end position="817"/>
    </location>
</feature>
<accession>A0ABR4MPL5</accession>
<dbReference type="PANTHER" id="PTHR46434">
    <property type="entry name" value="GENETIC INTERACTOR OF PROHIBITINS 3, MITOCHONDRIAL"/>
    <property type="match status" value="1"/>
</dbReference>
<name>A0ABR4MPL5_9PEZI</name>
<dbReference type="EMBL" id="JABSNW010000002">
    <property type="protein sequence ID" value="KAL2890190.1"/>
    <property type="molecule type" value="Genomic_DNA"/>
</dbReference>
<dbReference type="Proteomes" id="UP001610728">
    <property type="component" value="Unassembled WGS sequence"/>
</dbReference>
<dbReference type="InterPro" id="IPR050896">
    <property type="entry name" value="Mito_lipid_metab_GTPase"/>
</dbReference>
<evidence type="ECO:0000313" key="2">
    <source>
        <dbReference type="EMBL" id="KAL2890190.1"/>
    </source>
</evidence>
<feature type="compositionally biased region" description="Low complexity" evidence="1">
    <location>
        <begin position="93"/>
        <end position="105"/>
    </location>
</feature>
<feature type="region of interest" description="Disordered" evidence="1">
    <location>
        <begin position="49"/>
        <end position="138"/>
    </location>
</feature>
<organism evidence="2 3">
    <name type="scientific">Ceratocystis lukuohia</name>
    <dbReference type="NCBI Taxonomy" id="2019550"/>
    <lineage>
        <taxon>Eukaryota</taxon>
        <taxon>Fungi</taxon>
        <taxon>Dikarya</taxon>
        <taxon>Ascomycota</taxon>
        <taxon>Pezizomycotina</taxon>
        <taxon>Sordariomycetes</taxon>
        <taxon>Hypocreomycetidae</taxon>
        <taxon>Microascales</taxon>
        <taxon>Ceratocystidaceae</taxon>
        <taxon>Ceratocystis</taxon>
    </lineage>
</organism>
<reference evidence="2 3" key="1">
    <citation type="submission" date="2020-05" db="EMBL/GenBank/DDBJ databases">
        <title>Ceratocystis lukuohia genome.</title>
        <authorList>
            <person name="Harrington T.C."/>
            <person name="Kim K."/>
            <person name="Mayers C.G."/>
        </authorList>
    </citation>
    <scope>NUCLEOTIDE SEQUENCE [LARGE SCALE GENOMIC DNA]</scope>
    <source>
        <strain evidence="2 3">C4212</strain>
    </source>
</reference>
<gene>
    <name evidence="2" type="ORF">HOO65_020732</name>
</gene>
<dbReference type="InterPro" id="IPR027417">
    <property type="entry name" value="P-loop_NTPase"/>
</dbReference>
<proteinExistence type="predicted"/>
<sequence>MYRTLPSRGLWKSAHGSVTTLSIRTLNRATPKSPTSIIPVSTKRFIETASKAGDSPRSDPRTVRPVNIDHVNSPSFHSTTDDSWQMPSLSFIASPSTATSSTSTTLGAPETLETPITSSNSPRPSEDKSPDTGLSIKRSLPPACTGCGAFTQTQNPQFPGFFDTNRKSVRRFLGLDEKVDKKPVDIKENHQVLAVINQIGADRLKQLGIDPNTLILDEDPDLELKKSQDGVLSPPLCDRCHVLIHHRVGQPIFHPTTHALRETLEESPWKYNHVFHVIDAADFPMSLVPRLNQLIGDIRLRTRNRRSIATHFQHDRALSMNFVITRSDLLAPKKEQVDSLMPYLREVLREALGRTGRMVRLGNMWCVSSKRAWWTADLREEIFRRGGASWLVGKINVGKSQLFESAFPKGRLPAIPGHSTGENTKMDEKPQVVEGLDPLKVGEWLPPARKEEMYPAMPTVSDLAGTTASPIRIPFGGGRGELIDLPGLARTTLTNHVMTKYRDQLIMKSRIVPEQKVIKAGQSLMIGGMFRFTPRSPDVVILAYNFTPMDPHITNTQKAIEITEQRSDLLVNNIAVPGVGSDMKLAGSFALRYDVTKERAGPLTQRHAVNFKVTDLPFRVLSIDILIESVGWVELVAQVRTRSLYNDRPASDYENSQPRRPERPEAWDIDADERPPKAKYTPRFKGEGPWHPEFTSNIATTSDSTDPWANINQATSKNQESKMQAKQIQANARRWDAVEQGTDVPKTTEGELPEEEQLPEPNWPIIDVFSPHGHFVGARRPMNGWLLNKPLVTSKQKRSRPRKSMKGEKKKSKRMLRMAKSTYFTG</sequence>
<dbReference type="RefSeq" id="XP_070861370.1">
    <property type="nucleotide sequence ID" value="XM_071006468.1"/>
</dbReference>
<dbReference type="PANTHER" id="PTHR46434:SF1">
    <property type="entry name" value="GENETIC INTERACTOR OF PROHIBITINS 3, MITOCHONDRIAL"/>
    <property type="match status" value="1"/>
</dbReference>
<protein>
    <submittedName>
        <fullName evidence="2">GTPase YqeH</fullName>
    </submittedName>
</protein>
<dbReference type="SUPFAM" id="SSF52540">
    <property type="entry name" value="P-loop containing nucleoside triphosphate hydrolases"/>
    <property type="match status" value="1"/>
</dbReference>
<feature type="compositionally biased region" description="Polar residues" evidence="1">
    <location>
        <begin position="70"/>
        <end position="88"/>
    </location>
</feature>
<feature type="compositionally biased region" description="Basic and acidic residues" evidence="1">
    <location>
        <begin position="657"/>
        <end position="676"/>
    </location>
</feature>
<keyword evidence="3" id="KW-1185">Reference proteome</keyword>
<feature type="region of interest" description="Disordered" evidence="1">
    <location>
        <begin position="732"/>
        <end position="757"/>
    </location>
</feature>
<dbReference type="Gene3D" id="3.40.50.300">
    <property type="entry name" value="P-loop containing nucleotide triphosphate hydrolases"/>
    <property type="match status" value="1"/>
</dbReference>
<feature type="region of interest" description="Disordered" evidence="1">
    <location>
        <begin position="648"/>
        <end position="691"/>
    </location>
</feature>
<feature type="region of interest" description="Disordered" evidence="1">
    <location>
        <begin position="788"/>
        <end position="826"/>
    </location>
</feature>
<comment type="caution">
    <text evidence="2">The sequence shown here is derived from an EMBL/GenBank/DDBJ whole genome shotgun (WGS) entry which is preliminary data.</text>
</comment>
<feature type="compositionally biased region" description="Polar residues" evidence="1">
    <location>
        <begin position="114"/>
        <end position="123"/>
    </location>
</feature>
<dbReference type="GeneID" id="98116365"/>
<evidence type="ECO:0000256" key="1">
    <source>
        <dbReference type="SAM" id="MobiDB-lite"/>
    </source>
</evidence>
<evidence type="ECO:0000313" key="3">
    <source>
        <dbReference type="Proteomes" id="UP001610728"/>
    </source>
</evidence>